<keyword evidence="2" id="KW-1185">Reference proteome</keyword>
<comment type="caution">
    <text evidence="1">The sequence shown here is derived from an EMBL/GenBank/DDBJ whole genome shotgun (WGS) entry which is preliminary data.</text>
</comment>
<name>A0ABY2TNI6_9SPIR</name>
<sequence length="67" mass="6954">MISDGALSQDEIEALLKGSDEAFGGTDFGAADGNVDKQLFNEAAKIIADNQAFSLSSITTKTVSITN</sequence>
<proteinExistence type="predicted"/>
<accession>A0ABY2TNI6</accession>
<keyword evidence="1" id="KW-0969">Cilium</keyword>
<keyword evidence="1" id="KW-0282">Flagellum</keyword>
<protein>
    <submittedName>
        <fullName evidence="1">Flagellar motor switch protein FliN</fullName>
    </submittedName>
</protein>
<dbReference type="EMBL" id="SJDU01000357">
    <property type="protein sequence ID" value="TKZ30411.1"/>
    <property type="molecule type" value="Genomic_DNA"/>
</dbReference>
<feature type="non-terminal residue" evidence="1">
    <location>
        <position position="67"/>
    </location>
</feature>
<evidence type="ECO:0000313" key="1">
    <source>
        <dbReference type="EMBL" id="TKZ30411.1"/>
    </source>
</evidence>
<keyword evidence="1" id="KW-0966">Cell projection</keyword>
<evidence type="ECO:0000313" key="2">
    <source>
        <dbReference type="Proteomes" id="UP000310168"/>
    </source>
</evidence>
<gene>
    <name evidence="1" type="ORF">EZH24_10450</name>
</gene>
<organism evidence="1 2">
    <name type="scientific">Brachyspira catarrhinii</name>
    <dbReference type="NCBI Taxonomy" id="2528966"/>
    <lineage>
        <taxon>Bacteria</taxon>
        <taxon>Pseudomonadati</taxon>
        <taxon>Spirochaetota</taxon>
        <taxon>Spirochaetia</taxon>
        <taxon>Brachyspirales</taxon>
        <taxon>Brachyspiraceae</taxon>
        <taxon>Brachyspira</taxon>
    </lineage>
</organism>
<reference evidence="1 2" key="1">
    <citation type="journal article" date="2019" name="Anaerobe">
        <title>Brachyspira catarrhinii sp. nov., an anaerobic intestinal spirochaete isolated from vervet monkeys may have been misidentified as Brachyspira aalborgi in previous studies.</title>
        <authorList>
            <person name="Phillips N.D."/>
            <person name="La T."/>
            <person name="Hampson D.J."/>
        </authorList>
    </citation>
    <scope>NUCLEOTIDE SEQUENCE [LARGE SCALE GENOMIC DNA]</scope>
    <source>
        <strain evidence="1 2">Z12</strain>
    </source>
</reference>
<dbReference type="Proteomes" id="UP000310168">
    <property type="component" value="Unassembled WGS sequence"/>
</dbReference>